<feature type="transmembrane region" description="Helical" evidence="10">
    <location>
        <begin position="184"/>
        <end position="203"/>
    </location>
</feature>
<dbReference type="NCBIfam" id="TIGR00023">
    <property type="entry name" value="glycerol-3-phosphate 1-O-acyltransferase PlsY"/>
    <property type="match status" value="1"/>
</dbReference>
<feature type="transmembrane region" description="Helical" evidence="10">
    <location>
        <begin position="153"/>
        <end position="172"/>
    </location>
</feature>
<evidence type="ECO:0000256" key="6">
    <source>
        <dbReference type="ARBA" id="ARBA00023098"/>
    </source>
</evidence>
<dbReference type="OrthoDB" id="9777124at2"/>
<evidence type="ECO:0000256" key="2">
    <source>
        <dbReference type="ARBA" id="ARBA00022516"/>
    </source>
</evidence>
<reference evidence="11 12" key="1">
    <citation type="submission" date="2018-10" db="EMBL/GenBank/DDBJ databases">
        <title>Genomic Encyclopedia of Archaeal and Bacterial Type Strains, Phase II (KMG-II): from individual species to whole genera.</title>
        <authorList>
            <person name="Goeker M."/>
        </authorList>
    </citation>
    <scope>NUCLEOTIDE SEQUENCE [LARGE SCALE GENOMIC DNA]</scope>
    <source>
        <strain evidence="11 12">ATCC 29870</strain>
    </source>
</reference>
<feature type="transmembrane region" description="Helical" evidence="10">
    <location>
        <begin position="123"/>
        <end position="147"/>
    </location>
</feature>
<proteinExistence type="inferred from homology"/>
<keyword evidence="4 10" id="KW-0812">Transmembrane</keyword>
<comment type="pathway">
    <text evidence="10">Lipid metabolism; phospholipid metabolism.</text>
</comment>
<dbReference type="GO" id="GO:0008654">
    <property type="term" value="P:phospholipid biosynthetic process"/>
    <property type="evidence" value="ECO:0007669"/>
    <property type="project" value="UniProtKB-UniRule"/>
</dbReference>
<keyword evidence="8 10" id="KW-0594">Phospholipid biosynthesis</keyword>
<dbReference type="GO" id="GO:0005886">
    <property type="term" value="C:plasma membrane"/>
    <property type="evidence" value="ECO:0007669"/>
    <property type="project" value="UniProtKB-SubCell"/>
</dbReference>
<evidence type="ECO:0000313" key="12">
    <source>
        <dbReference type="Proteomes" id="UP000267246"/>
    </source>
</evidence>
<dbReference type="HAMAP" id="MF_01043">
    <property type="entry name" value="PlsY"/>
    <property type="match status" value="1"/>
</dbReference>
<feature type="transmembrane region" description="Helical" evidence="10">
    <location>
        <begin position="6"/>
        <end position="28"/>
    </location>
</feature>
<dbReference type="UniPathway" id="UPA00085"/>
<name>A0A3M0A1I5_9BACT</name>
<evidence type="ECO:0000256" key="4">
    <source>
        <dbReference type="ARBA" id="ARBA00022692"/>
    </source>
</evidence>
<dbReference type="InterPro" id="IPR003811">
    <property type="entry name" value="G3P_acylTferase_PlsY"/>
</dbReference>
<keyword evidence="5 10" id="KW-1133">Transmembrane helix</keyword>
<dbReference type="RefSeq" id="WP_121940792.1">
    <property type="nucleotide sequence ID" value="NZ_CP137846.1"/>
</dbReference>
<comment type="subunit">
    <text evidence="10">Probably interacts with PlsX.</text>
</comment>
<evidence type="ECO:0000256" key="5">
    <source>
        <dbReference type="ARBA" id="ARBA00022989"/>
    </source>
</evidence>
<keyword evidence="3 10" id="KW-0808">Transferase</keyword>
<dbReference type="Proteomes" id="UP000267246">
    <property type="component" value="Unassembled WGS sequence"/>
</dbReference>
<gene>
    <name evidence="10" type="primary">plsY</name>
    <name evidence="11" type="ORF">JN00_0316</name>
</gene>
<keyword evidence="1 10" id="KW-1003">Cell membrane</keyword>
<sequence length="233" mass="25917">MTTTYIWVNFVIFICGYLIGSINMEIIVSKRLGKDIRTVGSKNAGATNFLRAFGLKVTVPVFLFDVLKCLIPVLIVFFTKIYLPDKDETKVIIPLVAAFGVMLGHVFPVFFKFKGGKGVATFFGAALAFHVEIFTLFLMIFIFFILVSRYVSVASTLSVFGASSLAALPIWHEPGHILNYMNQAVPMMANTICLALGAMLIILKHIPNFIRLASKTEPRICFYKERVCTPTNA</sequence>
<keyword evidence="7 10" id="KW-0472">Membrane</keyword>
<evidence type="ECO:0000256" key="10">
    <source>
        <dbReference type="HAMAP-Rule" id="MF_01043"/>
    </source>
</evidence>
<comment type="similarity">
    <text evidence="10">Belongs to the PlsY family.</text>
</comment>
<comment type="function">
    <text evidence="10">Catalyzes the transfer of an acyl group from acyl-phosphate (acyl-PO(4)) to glycerol-3-phosphate (G3P) to form lysophosphatidic acid (LPA). This enzyme utilizes acyl-phosphate as fatty acyl donor, but not acyl-CoA or acyl-ACP.</text>
</comment>
<dbReference type="PANTHER" id="PTHR30309">
    <property type="entry name" value="INNER MEMBRANE PROTEIN YGIH"/>
    <property type="match status" value="1"/>
</dbReference>
<comment type="caution">
    <text evidence="11">The sequence shown here is derived from an EMBL/GenBank/DDBJ whole genome shotgun (WGS) entry which is preliminary data.</text>
</comment>
<evidence type="ECO:0000256" key="7">
    <source>
        <dbReference type="ARBA" id="ARBA00023136"/>
    </source>
</evidence>
<comment type="subcellular location">
    <subcellularLocation>
        <location evidence="10">Cell membrane</location>
        <topology evidence="10">Multi-pass membrane protein</topology>
    </subcellularLocation>
</comment>
<dbReference type="AlphaFoldDB" id="A0A3M0A1I5"/>
<dbReference type="EC" id="2.3.1.275" evidence="10"/>
<organism evidence="11 12">
    <name type="scientific">Metamycoplasma subdolum</name>
    <dbReference type="NCBI Taxonomy" id="92407"/>
    <lineage>
        <taxon>Bacteria</taxon>
        <taxon>Bacillati</taxon>
        <taxon>Mycoplasmatota</taxon>
        <taxon>Mycoplasmoidales</taxon>
        <taxon>Metamycoplasmataceae</taxon>
        <taxon>Metamycoplasma</taxon>
    </lineage>
</organism>
<dbReference type="Pfam" id="PF02660">
    <property type="entry name" value="G3P_acyltransf"/>
    <property type="match status" value="1"/>
</dbReference>
<dbReference type="GO" id="GO:0043772">
    <property type="term" value="F:acyl-phosphate glycerol-3-phosphate acyltransferase activity"/>
    <property type="evidence" value="ECO:0007669"/>
    <property type="project" value="UniProtKB-UniRule"/>
</dbReference>
<evidence type="ECO:0000313" key="11">
    <source>
        <dbReference type="EMBL" id="RMA78486.1"/>
    </source>
</evidence>
<protein>
    <recommendedName>
        <fullName evidence="10">Glycerol-3-phosphate acyltransferase</fullName>
    </recommendedName>
    <alternativeName>
        <fullName evidence="10">Acyl-PO4 G3P acyltransferase</fullName>
    </alternativeName>
    <alternativeName>
        <fullName evidence="10">Acyl-phosphate--glycerol-3-phosphate acyltransferase</fullName>
    </alternativeName>
    <alternativeName>
        <fullName evidence="10">G3P acyltransferase</fullName>
        <shortName evidence="10">GPAT</shortName>
        <ecNumber evidence="10">2.3.1.275</ecNumber>
    </alternativeName>
    <alternativeName>
        <fullName evidence="10">Lysophosphatidic acid synthase</fullName>
        <shortName evidence="10">LPA synthase</shortName>
    </alternativeName>
</protein>
<evidence type="ECO:0000256" key="1">
    <source>
        <dbReference type="ARBA" id="ARBA00022475"/>
    </source>
</evidence>
<keyword evidence="12" id="KW-1185">Reference proteome</keyword>
<dbReference type="EMBL" id="REFI01000007">
    <property type="protein sequence ID" value="RMA78486.1"/>
    <property type="molecule type" value="Genomic_DNA"/>
</dbReference>
<dbReference type="SMART" id="SM01207">
    <property type="entry name" value="G3P_acyltransf"/>
    <property type="match status" value="1"/>
</dbReference>
<evidence type="ECO:0000256" key="3">
    <source>
        <dbReference type="ARBA" id="ARBA00022679"/>
    </source>
</evidence>
<keyword evidence="9 10" id="KW-1208">Phospholipid metabolism</keyword>
<comment type="catalytic activity">
    <reaction evidence="10">
        <text>an acyl phosphate + sn-glycerol 3-phosphate = a 1-acyl-sn-glycero-3-phosphate + phosphate</text>
        <dbReference type="Rhea" id="RHEA:34075"/>
        <dbReference type="ChEBI" id="CHEBI:43474"/>
        <dbReference type="ChEBI" id="CHEBI:57597"/>
        <dbReference type="ChEBI" id="CHEBI:57970"/>
        <dbReference type="ChEBI" id="CHEBI:59918"/>
        <dbReference type="EC" id="2.3.1.275"/>
    </reaction>
</comment>
<evidence type="ECO:0000256" key="8">
    <source>
        <dbReference type="ARBA" id="ARBA00023209"/>
    </source>
</evidence>
<evidence type="ECO:0000256" key="9">
    <source>
        <dbReference type="ARBA" id="ARBA00023264"/>
    </source>
</evidence>
<keyword evidence="11" id="KW-0012">Acyltransferase</keyword>
<feature type="transmembrane region" description="Helical" evidence="10">
    <location>
        <begin position="57"/>
        <end position="79"/>
    </location>
</feature>
<keyword evidence="2 10" id="KW-0444">Lipid biosynthesis</keyword>
<accession>A0A3M0A1I5</accession>
<dbReference type="PANTHER" id="PTHR30309:SF0">
    <property type="entry name" value="GLYCEROL-3-PHOSPHATE ACYLTRANSFERASE-RELATED"/>
    <property type="match status" value="1"/>
</dbReference>
<keyword evidence="6 10" id="KW-0443">Lipid metabolism</keyword>
<feature type="transmembrane region" description="Helical" evidence="10">
    <location>
        <begin position="91"/>
        <end position="111"/>
    </location>
</feature>